<keyword evidence="2" id="KW-1185">Reference proteome</keyword>
<evidence type="ECO:0000313" key="1">
    <source>
        <dbReference type="Ensembl" id="ENSPKIP00000038330.1"/>
    </source>
</evidence>
<dbReference type="PANTHER" id="PTHR13308:SF5">
    <property type="entry name" value="NEDD4-BINDING PROTEIN 2-LIKE 1"/>
    <property type="match status" value="1"/>
</dbReference>
<evidence type="ECO:0000313" key="2">
    <source>
        <dbReference type="Proteomes" id="UP000261540"/>
    </source>
</evidence>
<dbReference type="AlphaFoldDB" id="A0A3B3T6P8"/>
<dbReference type="InterPro" id="IPR027417">
    <property type="entry name" value="P-loop_NTPase"/>
</dbReference>
<protein>
    <submittedName>
        <fullName evidence="1">NEDD4-binding protein 2-like 1</fullName>
    </submittedName>
</protein>
<dbReference type="Pfam" id="PF13671">
    <property type="entry name" value="AAA_33"/>
    <property type="match status" value="1"/>
</dbReference>
<reference evidence="1" key="1">
    <citation type="submission" date="2025-08" db="UniProtKB">
        <authorList>
            <consortium name="Ensembl"/>
        </authorList>
    </citation>
    <scope>IDENTIFICATION</scope>
</reference>
<proteinExistence type="predicted"/>
<dbReference type="Gene3D" id="3.40.50.300">
    <property type="entry name" value="P-loop containing nucleotide triphosphate hydrolases"/>
    <property type="match status" value="1"/>
</dbReference>
<dbReference type="GeneTree" id="ENSGT00940000164462"/>
<dbReference type="OrthoDB" id="3231855at2759"/>
<accession>A0A3B3T6P8</accession>
<dbReference type="PANTHER" id="PTHR13308">
    <property type="entry name" value="NEDD4-BINDING PROTEIN 2-LIKE 1"/>
    <property type="match status" value="1"/>
</dbReference>
<dbReference type="KEGG" id="pki:111852155"/>
<dbReference type="STRING" id="1676925.ENSPKIP00000038330"/>
<organism evidence="1 2">
    <name type="scientific">Paramormyrops kingsleyae</name>
    <dbReference type="NCBI Taxonomy" id="1676925"/>
    <lineage>
        <taxon>Eukaryota</taxon>
        <taxon>Metazoa</taxon>
        <taxon>Chordata</taxon>
        <taxon>Craniata</taxon>
        <taxon>Vertebrata</taxon>
        <taxon>Euteleostomi</taxon>
        <taxon>Actinopterygii</taxon>
        <taxon>Neopterygii</taxon>
        <taxon>Teleostei</taxon>
        <taxon>Osteoglossocephala</taxon>
        <taxon>Osteoglossomorpha</taxon>
        <taxon>Osteoglossiformes</taxon>
        <taxon>Mormyridae</taxon>
        <taxon>Paramormyrops</taxon>
    </lineage>
</organism>
<dbReference type="Ensembl" id="ENSPKIT00000019320.1">
    <property type="protein sequence ID" value="ENSPKIP00000038330.1"/>
    <property type="gene ID" value="ENSPKIG00000016151.1"/>
</dbReference>
<name>A0A3B3T6P8_9TELE</name>
<reference evidence="1" key="2">
    <citation type="submission" date="2025-09" db="UniProtKB">
        <authorList>
            <consortium name="Ensembl"/>
        </authorList>
    </citation>
    <scope>IDENTIFICATION</scope>
</reference>
<dbReference type="InterPro" id="IPR026302">
    <property type="entry name" value="NEDD4-bd_p2"/>
</dbReference>
<sequence length="156" mass="19242">MSKGRRWNRPHLYIMRGLPGSGKSRIARTIQEKYGKGVILSTDDYFRDEHWIMHFNRRKLSEAHQWNRSRAFCQLKNRTNPVIIDNTNIRRWEMKPYVEMGLRFRYHIRFRDAWDTWKCSTEELYRRNNYVVPLPVMENMKRRFEKVRNIYDVLNS</sequence>
<dbReference type="Proteomes" id="UP000261540">
    <property type="component" value="Unplaced"/>
</dbReference>
<dbReference type="SUPFAM" id="SSF52540">
    <property type="entry name" value="P-loop containing nucleoside triphosphate hydrolases"/>
    <property type="match status" value="1"/>
</dbReference>